<keyword evidence="16" id="KW-1185">Reference proteome</keyword>
<dbReference type="PANTHER" id="PTHR30614">
    <property type="entry name" value="MEMBRANE COMPONENT OF AMINO ACID ABC TRANSPORTER"/>
    <property type="match status" value="1"/>
</dbReference>
<evidence type="ECO:0000256" key="3">
    <source>
        <dbReference type="ARBA" id="ARBA00022448"/>
    </source>
</evidence>
<keyword evidence="7 12" id="KW-1133">Transmembrane helix</keyword>
<reference evidence="14 16" key="1">
    <citation type="submission" date="2018-09" db="EMBL/GenBank/DDBJ databases">
        <authorList>
            <person name="Zhu H."/>
        </authorList>
    </citation>
    <scope>NUCLEOTIDE SEQUENCE [LARGE SCALE GENOMIC DNA]</scope>
    <source>
        <strain evidence="14 16">K2R10-39</strain>
    </source>
</reference>
<dbReference type="OrthoDB" id="9771188at2"/>
<dbReference type="EMBL" id="QYUN01000002">
    <property type="protein sequence ID" value="RJG07181.1"/>
    <property type="molecule type" value="Genomic_DNA"/>
</dbReference>
<name>A0A418WWE8_9BURK</name>
<organism evidence="14 16">
    <name type="scientific">Noviherbaspirillum cavernae</name>
    <dbReference type="NCBI Taxonomy" id="2320862"/>
    <lineage>
        <taxon>Bacteria</taxon>
        <taxon>Pseudomonadati</taxon>
        <taxon>Pseudomonadota</taxon>
        <taxon>Betaproteobacteria</taxon>
        <taxon>Burkholderiales</taxon>
        <taxon>Oxalobacteraceae</taxon>
        <taxon>Noviherbaspirillum</taxon>
    </lineage>
</organism>
<dbReference type="RefSeq" id="WP_119740405.1">
    <property type="nucleotide sequence ID" value="NZ_QYUN01000002.1"/>
</dbReference>
<dbReference type="GO" id="GO:0022857">
    <property type="term" value="F:transmembrane transporter activity"/>
    <property type="evidence" value="ECO:0007669"/>
    <property type="project" value="InterPro"/>
</dbReference>
<evidence type="ECO:0000256" key="7">
    <source>
        <dbReference type="ARBA" id="ARBA00022989"/>
    </source>
</evidence>
<comment type="function">
    <text evidence="9">Part of the ABC transporter complex GltIJKL involved in glutamate and aspartate uptake. Probably responsible for the translocation of the substrate across the membrane.</text>
</comment>
<keyword evidence="5 12" id="KW-0812">Transmembrane</keyword>
<keyword evidence="3 12" id="KW-0813">Transport</keyword>
<evidence type="ECO:0000256" key="2">
    <source>
        <dbReference type="ARBA" id="ARBA00010072"/>
    </source>
</evidence>
<accession>A0A418WWE8</accession>
<dbReference type="InterPro" id="IPR000515">
    <property type="entry name" value="MetI-like"/>
</dbReference>
<dbReference type="InterPro" id="IPR035906">
    <property type="entry name" value="MetI-like_sf"/>
</dbReference>
<feature type="domain" description="ABC transmembrane type-1" evidence="13">
    <location>
        <begin position="22"/>
        <end position="219"/>
    </location>
</feature>
<dbReference type="EMBL" id="QYUN01000003">
    <property type="protein sequence ID" value="RJF96978.1"/>
    <property type="molecule type" value="Genomic_DNA"/>
</dbReference>
<keyword evidence="6" id="KW-0029">Amino-acid transport</keyword>
<dbReference type="PANTHER" id="PTHR30614:SF1">
    <property type="entry name" value="GLUTAMATE_ASPARTATE IMPORT PERMEASE PROTEIN GLTK"/>
    <property type="match status" value="1"/>
</dbReference>
<evidence type="ECO:0000256" key="9">
    <source>
        <dbReference type="ARBA" id="ARBA00060298"/>
    </source>
</evidence>
<evidence type="ECO:0000313" key="16">
    <source>
        <dbReference type="Proteomes" id="UP000285190"/>
    </source>
</evidence>
<comment type="subunit">
    <text evidence="10">The complex is composed of two ATP-binding proteins (GltL), two transmembrane proteins (GltJ and GltK) and a solute-binding protein (GltI).</text>
</comment>
<comment type="subcellular location">
    <subcellularLocation>
        <location evidence="1">Cell inner membrane</location>
        <topology evidence="1">Multi-pass membrane protein</topology>
    </subcellularLocation>
    <subcellularLocation>
        <location evidence="12">Cell membrane</location>
        <topology evidence="12">Multi-pass membrane protein</topology>
    </subcellularLocation>
</comment>
<dbReference type="GO" id="GO:0043190">
    <property type="term" value="C:ATP-binding cassette (ABC) transporter complex"/>
    <property type="evidence" value="ECO:0007669"/>
    <property type="project" value="InterPro"/>
</dbReference>
<evidence type="ECO:0000313" key="14">
    <source>
        <dbReference type="EMBL" id="RJF96978.1"/>
    </source>
</evidence>
<dbReference type="PROSITE" id="PS50928">
    <property type="entry name" value="ABC_TM1"/>
    <property type="match status" value="1"/>
</dbReference>
<evidence type="ECO:0000256" key="5">
    <source>
        <dbReference type="ARBA" id="ARBA00022692"/>
    </source>
</evidence>
<gene>
    <name evidence="15" type="ORF">D3870_15270</name>
    <name evidence="14" type="ORF">D3870_21735</name>
</gene>
<feature type="transmembrane region" description="Helical" evidence="12">
    <location>
        <begin position="200"/>
        <end position="219"/>
    </location>
</feature>
<dbReference type="Gene3D" id="1.10.3720.10">
    <property type="entry name" value="MetI-like"/>
    <property type="match status" value="1"/>
</dbReference>
<keyword evidence="8 12" id="KW-0472">Membrane</keyword>
<keyword evidence="4" id="KW-1003">Cell membrane</keyword>
<dbReference type="FunFam" id="1.10.3720.10:FF:000006">
    <property type="entry name" value="Glutamate/aspartate ABC transporter, permease protein GltK"/>
    <property type="match status" value="1"/>
</dbReference>
<feature type="transmembrane region" description="Helical" evidence="12">
    <location>
        <begin position="20"/>
        <end position="46"/>
    </location>
</feature>
<evidence type="ECO:0000256" key="4">
    <source>
        <dbReference type="ARBA" id="ARBA00022475"/>
    </source>
</evidence>
<dbReference type="Pfam" id="PF00528">
    <property type="entry name" value="BPD_transp_1"/>
    <property type="match status" value="1"/>
</dbReference>
<evidence type="ECO:0000313" key="15">
    <source>
        <dbReference type="EMBL" id="RJG07181.1"/>
    </source>
</evidence>
<dbReference type="CDD" id="cd06261">
    <property type="entry name" value="TM_PBP2"/>
    <property type="match status" value="1"/>
</dbReference>
<feature type="transmembrane region" description="Helical" evidence="12">
    <location>
        <begin position="95"/>
        <end position="116"/>
    </location>
</feature>
<evidence type="ECO:0000259" key="13">
    <source>
        <dbReference type="PROSITE" id="PS50928"/>
    </source>
</evidence>
<evidence type="ECO:0000256" key="1">
    <source>
        <dbReference type="ARBA" id="ARBA00004429"/>
    </source>
</evidence>
<evidence type="ECO:0000256" key="8">
    <source>
        <dbReference type="ARBA" id="ARBA00023136"/>
    </source>
</evidence>
<evidence type="ECO:0000256" key="6">
    <source>
        <dbReference type="ARBA" id="ARBA00022970"/>
    </source>
</evidence>
<feature type="transmembrane region" description="Helical" evidence="12">
    <location>
        <begin position="67"/>
        <end position="89"/>
    </location>
</feature>
<evidence type="ECO:0000256" key="10">
    <source>
        <dbReference type="ARBA" id="ARBA00062718"/>
    </source>
</evidence>
<dbReference type="GO" id="GO:0006865">
    <property type="term" value="P:amino acid transport"/>
    <property type="evidence" value="ECO:0007669"/>
    <property type="project" value="UniProtKB-KW"/>
</dbReference>
<evidence type="ECO:0000256" key="12">
    <source>
        <dbReference type="RuleBase" id="RU363032"/>
    </source>
</evidence>
<dbReference type="SUPFAM" id="SSF161098">
    <property type="entry name" value="MetI-like"/>
    <property type="match status" value="1"/>
</dbReference>
<dbReference type="InterPro" id="IPR010065">
    <property type="entry name" value="AA_ABC_transptr_permease_3TM"/>
</dbReference>
<dbReference type="NCBIfam" id="TIGR01726">
    <property type="entry name" value="HEQRo_perm_3TM"/>
    <property type="match status" value="1"/>
</dbReference>
<proteinExistence type="inferred from homology"/>
<dbReference type="AlphaFoldDB" id="A0A418WWE8"/>
<evidence type="ECO:0000256" key="11">
    <source>
        <dbReference type="ARBA" id="ARBA00073645"/>
    </source>
</evidence>
<comment type="similarity">
    <text evidence="2">Belongs to the binding-protein-dependent transport system permease family. HisMQ subfamily.</text>
</comment>
<dbReference type="InterPro" id="IPR043429">
    <property type="entry name" value="ArtM/GltK/GlnP/TcyL/YhdX-like"/>
</dbReference>
<protein>
    <recommendedName>
        <fullName evidence="11">Glutamate/aspartate import permease protein GltK</fullName>
    </recommendedName>
</protein>
<sequence>MFGNFDFDVIERSWVYLFQTGMAFTLELTALAMIGGIILGTLLAMMRLSSNRLISTAATTYVNLIRSVPLVLVIFWFYFLVPYIGAWLIGSSEPVRVGAFTSSLITFILFEAAYYCEIMRAGIQSIPRGQVWAGYALGMNYWQTMGTIVLPQAFRNMIPVLLTQTIVLFQDVSLVYVLSITDFVGAASKVAQRDGRLVEMYLFVAVVYFIICYALSWLVRRLQQRVAIIR</sequence>
<dbReference type="Proteomes" id="UP000285190">
    <property type="component" value="Unassembled WGS sequence"/>
</dbReference>
<comment type="caution">
    <text evidence="14">The sequence shown here is derived from an EMBL/GenBank/DDBJ whole genome shotgun (WGS) entry which is preliminary data.</text>
</comment>